<gene>
    <name evidence="11" type="ORF">B0T17DRAFT_499305</name>
</gene>
<evidence type="ECO:0000256" key="3">
    <source>
        <dbReference type="ARBA" id="ARBA00022676"/>
    </source>
</evidence>
<keyword evidence="8 10" id="KW-0472">Membrane</keyword>
<keyword evidence="3" id="KW-0328">Glycosyltransferase</keyword>
<dbReference type="GO" id="GO:0005794">
    <property type="term" value="C:Golgi apparatus"/>
    <property type="evidence" value="ECO:0007669"/>
    <property type="project" value="TreeGrafter"/>
</dbReference>
<keyword evidence="7 10" id="KW-1133">Transmembrane helix</keyword>
<evidence type="ECO:0000256" key="4">
    <source>
        <dbReference type="ARBA" id="ARBA00022679"/>
    </source>
</evidence>
<dbReference type="EMBL" id="JAULSR010000009">
    <property type="protein sequence ID" value="KAK0612564.1"/>
    <property type="molecule type" value="Genomic_DNA"/>
</dbReference>
<evidence type="ECO:0000256" key="10">
    <source>
        <dbReference type="SAM" id="Phobius"/>
    </source>
</evidence>
<comment type="caution">
    <text evidence="11">The sequence shown here is derived from an EMBL/GenBank/DDBJ whole genome shotgun (WGS) entry which is preliminary data.</text>
</comment>
<comment type="similarity">
    <text evidence="2">Belongs to the MNN1/MNT family.</text>
</comment>
<dbReference type="GO" id="GO:0016020">
    <property type="term" value="C:membrane"/>
    <property type="evidence" value="ECO:0007669"/>
    <property type="project" value="UniProtKB-SubCell"/>
</dbReference>
<organism evidence="11 12">
    <name type="scientific">Bombardia bombarda</name>
    <dbReference type="NCBI Taxonomy" id="252184"/>
    <lineage>
        <taxon>Eukaryota</taxon>
        <taxon>Fungi</taxon>
        <taxon>Dikarya</taxon>
        <taxon>Ascomycota</taxon>
        <taxon>Pezizomycotina</taxon>
        <taxon>Sordariomycetes</taxon>
        <taxon>Sordariomycetidae</taxon>
        <taxon>Sordariales</taxon>
        <taxon>Lasiosphaeriaceae</taxon>
        <taxon>Bombardia</taxon>
    </lineage>
</organism>
<protein>
    <submittedName>
        <fullName evidence="11">Glycosyltransferase family 71 protein</fullName>
    </submittedName>
</protein>
<dbReference type="InterPro" id="IPR029044">
    <property type="entry name" value="Nucleotide-diphossugar_trans"/>
</dbReference>
<keyword evidence="4" id="KW-0808">Transferase</keyword>
<evidence type="ECO:0000256" key="8">
    <source>
        <dbReference type="ARBA" id="ARBA00023136"/>
    </source>
</evidence>
<comment type="subcellular location">
    <subcellularLocation>
        <location evidence="1">Membrane</location>
        <topology evidence="1">Single-pass type II membrane protein</topology>
    </subcellularLocation>
</comment>
<evidence type="ECO:0000256" key="2">
    <source>
        <dbReference type="ARBA" id="ARBA00009105"/>
    </source>
</evidence>
<dbReference type="AlphaFoldDB" id="A0AA39W4U8"/>
<dbReference type="Pfam" id="PF11051">
    <property type="entry name" value="Mannosyl_trans3"/>
    <property type="match status" value="1"/>
</dbReference>
<evidence type="ECO:0000313" key="11">
    <source>
        <dbReference type="EMBL" id="KAK0612564.1"/>
    </source>
</evidence>
<dbReference type="GO" id="GO:0006493">
    <property type="term" value="P:protein O-linked glycosylation"/>
    <property type="evidence" value="ECO:0007669"/>
    <property type="project" value="TreeGrafter"/>
</dbReference>
<keyword evidence="12" id="KW-1185">Reference proteome</keyword>
<name>A0AA39W4U8_9PEZI</name>
<dbReference type="Gene3D" id="3.90.550.10">
    <property type="entry name" value="Spore Coat Polysaccharide Biosynthesis Protein SpsA, Chain A"/>
    <property type="match status" value="1"/>
</dbReference>
<dbReference type="SUPFAM" id="SSF53448">
    <property type="entry name" value="Nucleotide-diphospho-sugar transferases"/>
    <property type="match status" value="1"/>
</dbReference>
<accession>A0AA39W4U8</accession>
<evidence type="ECO:0000256" key="5">
    <source>
        <dbReference type="ARBA" id="ARBA00022692"/>
    </source>
</evidence>
<evidence type="ECO:0000256" key="9">
    <source>
        <dbReference type="ARBA" id="ARBA00023180"/>
    </source>
</evidence>
<dbReference type="PANTHER" id="PTHR31392">
    <property type="entry name" value="ALPHA-1,3-MANNOSYLTRANSFERASE MNN1-RELATED"/>
    <property type="match status" value="1"/>
</dbReference>
<evidence type="ECO:0000256" key="7">
    <source>
        <dbReference type="ARBA" id="ARBA00022989"/>
    </source>
</evidence>
<feature type="transmembrane region" description="Helical" evidence="10">
    <location>
        <begin position="12"/>
        <end position="33"/>
    </location>
</feature>
<dbReference type="Proteomes" id="UP001174934">
    <property type="component" value="Unassembled WGS sequence"/>
</dbReference>
<dbReference type="GO" id="GO:0000033">
    <property type="term" value="F:alpha-1,3-mannosyltransferase activity"/>
    <property type="evidence" value="ECO:0007669"/>
    <property type="project" value="TreeGrafter"/>
</dbReference>
<reference evidence="11" key="1">
    <citation type="submission" date="2023-06" db="EMBL/GenBank/DDBJ databases">
        <title>Genome-scale phylogeny and comparative genomics of the fungal order Sordariales.</title>
        <authorList>
            <consortium name="Lawrence Berkeley National Laboratory"/>
            <person name="Hensen N."/>
            <person name="Bonometti L."/>
            <person name="Westerberg I."/>
            <person name="Brannstrom I.O."/>
            <person name="Guillou S."/>
            <person name="Cros-Aarteil S."/>
            <person name="Calhoun S."/>
            <person name="Haridas S."/>
            <person name="Kuo A."/>
            <person name="Mondo S."/>
            <person name="Pangilinan J."/>
            <person name="Riley R."/>
            <person name="LaButti K."/>
            <person name="Andreopoulos B."/>
            <person name="Lipzen A."/>
            <person name="Chen C."/>
            <person name="Yanf M."/>
            <person name="Daum C."/>
            <person name="Ng V."/>
            <person name="Clum A."/>
            <person name="Steindorff A."/>
            <person name="Ohm R."/>
            <person name="Martin F."/>
            <person name="Silar P."/>
            <person name="Natvig D."/>
            <person name="Lalanne C."/>
            <person name="Gautier V."/>
            <person name="Ament-velasquez S.L."/>
            <person name="Kruys A."/>
            <person name="Hutchinson M.I."/>
            <person name="Powell A.J."/>
            <person name="Barry K."/>
            <person name="Miller A.N."/>
            <person name="Grigoriev I.V."/>
            <person name="Debuchy R."/>
            <person name="Gladieux P."/>
            <person name="Thoren M.H."/>
            <person name="Johannesson H."/>
        </authorList>
    </citation>
    <scope>NUCLEOTIDE SEQUENCE</scope>
    <source>
        <strain evidence="11">SMH3391-2</strain>
    </source>
</reference>
<evidence type="ECO:0000256" key="1">
    <source>
        <dbReference type="ARBA" id="ARBA00004606"/>
    </source>
</evidence>
<keyword evidence="6" id="KW-0735">Signal-anchor</keyword>
<dbReference type="PANTHER" id="PTHR31392:SF1">
    <property type="entry name" value="ALPHA-1,3-MANNOSYLTRANSFERASE MNN1-RELATED"/>
    <property type="match status" value="1"/>
</dbReference>
<proteinExistence type="inferred from homology"/>
<sequence>MESQLLKGLRSSRALGIFVFVAVLLSGFSFYYLRLGADLTASLLPGHATDASAQPTKSTPPLDRSHLRETVRYFEDYPFTTPFREKFGDAGARTRIVKDWLVRSEETEDAEEKAVLAEAVEQAIVAIYPFLQNPPSNPASETPLADLRSSFESGSAGIVITTGDATLRYSSHLIVSLRSVLNSTLPIQIVYAGDRDLSANSRMRLARMVTAGPALEFIDMNTVFDNTTLHFHENHGGWAMKAFAVLGSRFERVMLIDADAVFLQPPEVFLEHPAFLRTGTLLFHDRLLWKGEFADRHSWWRSQIRHPSPALHSSLVWTEDYAEEGDSGVVVLDKSRVDVLMGLLHISWQNSFPVRESITYKITYGDKETWWFGLELAGATYEFEKHYGAIVGWEETDEEGRRKVCSFVIAHVDEKDQLLWYNGGLLKNKALEEMKNVYQVPQKWMVDAEWKKGIAKSDMSCMVGGEVHDLTPKELDTLAQAIEQAKKVDADLERPWRGAEVTAG</sequence>
<keyword evidence="5 10" id="KW-0812">Transmembrane</keyword>
<evidence type="ECO:0000313" key="12">
    <source>
        <dbReference type="Proteomes" id="UP001174934"/>
    </source>
</evidence>
<evidence type="ECO:0000256" key="6">
    <source>
        <dbReference type="ARBA" id="ARBA00022968"/>
    </source>
</evidence>
<dbReference type="InterPro" id="IPR022751">
    <property type="entry name" value="Alpha_mannosyltransferase"/>
</dbReference>
<keyword evidence="9" id="KW-0325">Glycoprotein</keyword>